<gene>
    <name evidence="2" type="primary">Acey_s0025.g1231</name>
    <name evidence="2" type="ORF">Y032_0025g1231</name>
</gene>
<evidence type="ECO:0000313" key="3">
    <source>
        <dbReference type="Proteomes" id="UP000024635"/>
    </source>
</evidence>
<accession>A0A016UWR3</accession>
<sequence length="87" mass="9776">MDILLATINPVSRQFSSRLEDLEARQLEIEHIIKCHAQVGEELKCSTSTIKSSTTAILTRVPPPDETQPGTLAERTSEIPVSFEKWR</sequence>
<reference evidence="3" key="1">
    <citation type="journal article" date="2015" name="Nat. Genet.">
        <title>The genome and transcriptome of the zoonotic hookworm Ancylostoma ceylanicum identify infection-specific gene families.</title>
        <authorList>
            <person name="Schwarz E.M."/>
            <person name="Hu Y."/>
            <person name="Antoshechkin I."/>
            <person name="Miller M.M."/>
            <person name="Sternberg P.W."/>
            <person name="Aroian R.V."/>
        </authorList>
    </citation>
    <scope>NUCLEOTIDE SEQUENCE</scope>
    <source>
        <strain evidence="3">HY135</strain>
    </source>
</reference>
<dbReference type="AlphaFoldDB" id="A0A016UWR3"/>
<dbReference type="Proteomes" id="UP000024635">
    <property type="component" value="Unassembled WGS sequence"/>
</dbReference>
<evidence type="ECO:0000313" key="2">
    <source>
        <dbReference type="EMBL" id="EYC19202.1"/>
    </source>
</evidence>
<name>A0A016UWR3_9BILA</name>
<protein>
    <submittedName>
        <fullName evidence="2">Uncharacterized protein</fullName>
    </submittedName>
</protein>
<feature type="region of interest" description="Disordered" evidence="1">
    <location>
        <begin position="59"/>
        <end position="87"/>
    </location>
</feature>
<dbReference type="EMBL" id="JARK01001361">
    <property type="protein sequence ID" value="EYC19202.1"/>
    <property type="molecule type" value="Genomic_DNA"/>
</dbReference>
<organism evidence="2 3">
    <name type="scientific">Ancylostoma ceylanicum</name>
    <dbReference type="NCBI Taxonomy" id="53326"/>
    <lineage>
        <taxon>Eukaryota</taxon>
        <taxon>Metazoa</taxon>
        <taxon>Ecdysozoa</taxon>
        <taxon>Nematoda</taxon>
        <taxon>Chromadorea</taxon>
        <taxon>Rhabditida</taxon>
        <taxon>Rhabditina</taxon>
        <taxon>Rhabditomorpha</taxon>
        <taxon>Strongyloidea</taxon>
        <taxon>Ancylostomatidae</taxon>
        <taxon>Ancylostomatinae</taxon>
        <taxon>Ancylostoma</taxon>
    </lineage>
</organism>
<keyword evidence="3" id="KW-1185">Reference proteome</keyword>
<proteinExistence type="predicted"/>
<evidence type="ECO:0000256" key="1">
    <source>
        <dbReference type="SAM" id="MobiDB-lite"/>
    </source>
</evidence>
<comment type="caution">
    <text evidence="2">The sequence shown here is derived from an EMBL/GenBank/DDBJ whole genome shotgun (WGS) entry which is preliminary data.</text>
</comment>